<keyword evidence="3" id="KW-1185">Reference proteome</keyword>
<dbReference type="NCBIfam" id="TIGR02001">
    <property type="entry name" value="gcw_chp"/>
    <property type="match status" value="1"/>
</dbReference>
<dbReference type="EMBL" id="CP098023">
    <property type="protein sequence ID" value="WKD49728.1"/>
    <property type="molecule type" value="Genomic_DNA"/>
</dbReference>
<keyword evidence="1" id="KW-0732">Signal</keyword>
<protein>
    <submittedName>
        <fullName evidence="2">TorF family putative porin</fullName>
    </submittedName>
</protein>
<sequence length="239" mass="26834">MKTKMHKIATAFTGAALALSDTAFAQKNDPGFSVNAGLVSDYRFRGISQSDGQLAIQAGIDLEVGNGFYVGTWVSQVDFDYGSDETDYEQDFYGGYSAEVNHSMRYDIGYIYYAYHGSDRDEDYQEIYGSLKFSNLTLGFAYSDDYWAESGAFYYPYVEYSFSLPSDLSLDLHIGLNIFSEEIFLYQFDSYIDYSATLSKEFGSLNLSAAFVGTDISDRACFDTNWCEPTLLAGANYTW</sequence>
<name>A0ABY9ECC7_9GAMM</name>
<dbReference type="Proteomes" id="UP001321520">
    <property type="component" value="Chromosome"/>
</dbReference>
<feature type="signal peptide" evidence="1">
    <location>
        <begin position="1"/>
        <end position="25"/>
    </location>
</feature>
<dbReference type="Pfam" id="PF09694">
    <property type="entry name" value="Gcw_chp"/>
    <property type="match status" value="1"/>
</dbReference>
<organism evidence="2 3">
    <name type="scientific">Microbulbifer spongiae</name>
    <dbReference type="NCBI Taxonomy" id="2944933"/>
    <lineage>
        <taxon>Bacteria</taxon>
        <taxon>Pseudomonadati</taxon>
        <taxon>Pseudomonadota</taxon>
        <taxon>Gammaproteobacteria</taxon>
        <taxon>Cellvibrionales</taxon>
        <taxon>Microbulbiferaceae</taxon>
        <taxon>Microbulbifer</taxon>
    </lineage>
</organism>
<proteinExistence type="predicted"/>
<feature type="chain" id="PRO_5046251732" evidence="1">
    <location>
        <begin position="26"/>
        <end position="239"/>
    </location>
</feature>
<evidence type="ECO:0000313" key="3">
    <source>
        <dbReference type="Proteomes" id="UP001321520"/>
    </source>
</evidence>
<accession>A0ABY9ECC7</accession>
<reference evidence="2 3" key="1">
    <citation type="submission" date="2022-05" db="EMBL/GenBank/DDBJ databases">
        <title>Microbulbifer sp. nov., isolated from sponge.</title>
        <authorList>
            <person name="Gao L."/>
        </authorList>
    </citation>
    <scope>NUCLEOTIDE SEQUENCE [LARGE SCALE GENOMIC DNA]</scope>
    <source>
        <strain evidence="2 3">MI-G</strain>
    </source>
</reference>
<dbReference type="InterPro" id="IPR010239">
    <property type="entry name" value="CHP02001"/>
</dbReference>
<evidence type="ECO:0000256" key="1">
    <source>
        <dbReference type="SAM" id="SignalP"/>
    </source>
</evidence>
<dbReference type="RefSeq" id="WP_301415579.1">
    <property type="nucleotide sequence ID" value="NZ_CP098023.1"/>
</dbReference>
<gene>
    <name evidence="2" type="ORF">M8T91_17835</name>
</gene>
<evidence type="ECO:0000313" key="2">
    <source>
        <dbReference type="EMBL" id="WKD49728.1"/>
    </source>
</evidence>